<dbReference type="Pfam" id="PF12804">
    <property type="entry name" value="NTP_transf_3"/>
    <property type="match status" value="1"/>
</dbReference>
<dbReference type="GO" id="GO:0046872">
    <property type="term" value="F:metal ion binding"/>
    <property type="evidence" value="ECO:0007669"/>
    <property type="project" value="UniProtKB-KW"/>
</dbReference>
<protein>
    <submittedName>
        <fullName evidence="9">Molybdopterin-guanine dinucleotide biosynthesis protein MobA</fullName>
    </submittedName>
</protein>
<evidence type="ECO:0000313" key="10">
    <source>
        <dbReference type="Proteomes" id="UP000247586"/>
    </source>
</evidence>
<dbReference type="InterPro" id="IPR029044">
    <property type="entry name" value="Nucleotide-diphossugar_trans"/>
</dbReference>
<keyword evidence="2" id="KW-0808">Transferase</keyword>
<reference evidence="10" key="2">
    <citation type="submission" date="2020-03" db="EMBL/GenBank/DDBJ databases">
        <title>Complete Genome Sequences of Extremely Thermoacidophilic, Metal-Mobilizing Type-Strain Members of the Archaeal Family Sulfolobaceae: Acidianus brierleyi DSM-1651T, Acidianus sulfidivorans DSM-18786T, Metallosphaera hakonensis DSM-7519T, and Metallosphaera prunae DSM-10039T.</title>
        <authorList>
            <person name="Counts J.A."/>
            <person name="Kelly R.M."/>
        </authorList>
    </citation>
    <scope>NUCLEOTIDE SEQUENCE [LARGE SCALE GENOMIC DNA]</scope>
    <source>
        <strain evidence="10">HO1-1</strain>
    </source>
</reference>
<dbReference type="OrthoDB" id="28434at2157"/>
<dbReference type="GO" id="GO:0005525">
    <property type="term" value="F:GTP binding"/>
    <property type="evidence" value="ECO:0007669"/>
    <property type="project" value="UniProtKB-KW"/>
</dbReference>
<evidence type="ECO:0000313" key="9">
    <source>
        <dbReference type="EMBL" id="AWR99701.1"/>
    </source>
</evidence>
<dbReference type="GeneID" id="36835351"/>
<evidence type="ECO:0000256" key="3">
    <source>
        <dbReference type="ARBA" id="ARBA00022723"/>
    </source>
</evidence>
<dbReference type="InterPro" id="IPR025877">
    <property type="entry name" value="MobA-like_NTP_Trfase"/>
</dbReference>
<keyword evidence="6" id="KW-0342">GTP-binding</keyword>
<organism evidence="9 10">
    <name type="scientific">Metallosphaera hakonensis JCM 8857 = DSM 7519</name>
    <dbReference type="NCBI Taxonomy" id="1293036"/>
    <lineage>
        <taxon>Archaea</taxon>
        <taxon>Thermoproteota</taxon>
        <taxon>Thermoprotei</taxon>
        <taxon>Sulfolobales</taxon>
        <taxon>Sulfolobaceae</taxon>
        <taxon>Metallosphaera</taxon>
    </lineage>
</organism>
<evidence type="ECO:0000259" key="8">
    <source>
        <dbReference type="Pfam" id="PF12804"/>
    </source>
</evidence>
<keyword evidence="3" id="KW-0479">Metal-binding</keyword>
<keyword evidence="10" id="KW-1185">Reference proteome</keyword>
<reference evidence="9 10" key="1">
    <citation type="submission" date="2018-05" db="EMBL/GenBank/DDBJ databases">
        <title>Complete Genome Sequences of Extremely Thermoacidophilic, Metal-Mobilizing Type-Strain Members of the Archaeal Family Sulfolobaceae: Acidianus brierleyi DSM-1651T, Acidianus sulfidivorans DSM-18786T, Metallosphaera hakonensis DSM-7519T, and Metallosphaera prunae DSM-10039T.</title>
        <authorList>
            <person name="Counts J.A."/>
            <person name="Kelly R.M."/>
        </authorList>
    </citation>
    <scope>NUCLEOTIDE SEQUENCE [LARGE SCALE GENOMIC DNA]</scope>
    <source>
        <strain evidence="9 10">HO1-1</strain>
    </source>
</reference>
<reference evidence="10" key="3">
    <citation type="submission" date="2020-03" db="EMBL/GenBank/DDBJ databases">
        <title>Sequencing and Assembly of Multiple Reported Metal-Biooxidizing Members of the Extremely Thermoacidophilic Archaeal Family Sulfolobaceae.</title>
        <authorList>
            <person name="Counts J.A."/>
            <person name="Kelly R.M."/>
        </authorList>
    </citation>
    <scope>NUCLEOTIDE SEQUENCE [LARGE SCALE GENOMIC DNA]</scope>
    <source>
        <strain evidence="10">HO1-1</strain>
    </source>
</reference>
<evidence type="ECO:0000256" key="1">
    <source>
        <dbReference type="ARBA" id="ARBA00022490"/>
    </source>
</evidence>
<gene>
    <name evidence="9" type="ORF">DFR87_08375</name>
</gene>
<dbReference type="GO" id="GO:0006777">
    <property type="term" value="P:Mo-molybdopterin cofactor biosynthetic process"/>
    <property type="evidence" value="ECO:0007669"/>
    <property type="project" value="UniProtKB-KW"/>
</dbReference>
<dbReference type="SUPFAM" id="SSF53448">
    <property type="entry name" value="Nucleotide-diphospho-sugar transferases"/>
    <property type="match status" value="1"/>
</dbReference>
<dbReference type="PANTHER" id="PTHR19136">
    <property type="entry name" value="MOLYBDENUM COFACTOR GUANYLYLTRANSFERASE"/>
    <property type="match status" value="1"/>
</dbReference>
<keyword evidence="7" id="KW-0501">Molybdenum cofactor biosynthesis</keyword>
<dbReference type="KEGG" id="mhk:DFR87_08375"/>
<keyword evidence="4" id="KW-0547">Nucleotide-binding</keyword>
<evidence type="ECO:0000256" key="2">
    <source>
        <dbReference type="ARBA" id="ARBA00022679"/>
    </source>
</evidence>
<evidence type="ECO:0000256" key="5">
    <source>
        <dbReference type="ARBA" id="ARBA00022842"/>
    </source>
</evidence>
<dbReference type="RefSeq" id="WP_054835976.1">
    <property type="nucleotide sequence ID" value="NZ_BBBA01000001.1"/>
</dbReference>
<evidence type="ECO:0000256" key="4">
    <source>
        <dbReference type="ARBA" id="ARBA00022741"/>
    </source>
</evidence>
<dbReference type="EMBL" id="CP029287">
    <property type="protein sequence ID" value="AWR99701.1"/>
    <property type="molecule type" value="Genomic_DNA"/>
</dbReference>
<proteinExistence type="predicted"/>
<dbReference type="Proteomes" id="UP000247586">
    <property type="component" value="Chromosome"/>
</dbReference>
<sequence length="198" mass="22309">MYRDSYDVIILAGGNSTRFGVDKCDFEIDGRTMLERVASSFQSPIIVTDKSRQVNGTVIHDNEKMGPLHAIKLAMRAVSSGKVFVTGCDFPYISRNLVSHLCKQPEFVGTTLTDGEFQPLLACYNTSYLMKAVQKSNSLIEVILSSPSVYIAGFREIEMLDPSLLTLVNINRVTDFWNKPKRFWVTRIIGNTERIFVL</sequence>
<accession>A0A2U9IUD9</accession>
<dbReference type="CDD" id="cd02503">
    <property type="entry name" value="MobA"/>
    <property type="match status" value="1"/>
</dbReference>
<dbReference type="STRING" id="1293036.GCA_001315825_00006"/>
<name>A0A2U9IUD9_9CREN</name>
<evidence type="ECO:0000256" key="6">
    <source>
        <dbReference type="ARBA" id="ARBA00023134"/>
    </source>
</evidence>
<feature type="domain" description="MobA-like NTP transferase" evidence="8">
    <location>
        <begin position="8"/>
        <end position="136"/>
    </location>
</feature>
<dbReference type="PANTHER" id="PTHR19136:SF81">
    <property type="entry name" value="MOLYBDENUM COFACTOR GUANYLYLTRANSFERASE"/>
    <property type="match status" value="1"/>
</dbReference>
<evidence type="ECO:0000256" key="7">
    <source>
        <dbReference type="ARBA" id="ARBA00023150"/>
    </source>
</evidence>
<dbReference type="AlphaFoldDB" id="A0A2U9IUD9"/>
<dbReference type="InterPro" id="IPR013482">
    <property type="entry name" value="Molybde_CF_guanTrfase"/>
</dbReference>
<keyword evidence="5" id="KW-0460">Magnesium</keyword>
<dbReference type="GO" id="GO:0016779">
    <property type="term" value="F:nucleotidyltransferase activity"/>
    <property type="evidence" value="ECO:0007669"/>
    <property type="project" value="UniProtKB-ARBA"/>
</dbReference>
<dbReference type="Gene3D" id="3.90.550.10">
    <property type="entry name" value="Spore Coat Polysaccharide Biosynthesis Protein SpsA, Chain A"/>
    <property type="match status" value="1"/>
</dbReference>
<keyword evidence="1" id="KW-0963">Cytoplasm</keyword>